<reference evidence="3" key="1">
    <citation type="submission" date="2020-05" db="UniProtKB">
        <authorList>
            <consortium name="EnsemblMetazoa"/>
        </authorList>
    </citation>
    <scope>IDENTIFICATION</scope>
    <source>
        <strain evidence="3">FUMOZ</strain>
    </source>
</reference>
<feature type="region of interest" description="Disordered" evidence="1">
    <location>
        <begin position="378"/>
        <end position="444"/>
    </location>
</feature>
<dbReference type="EnsemblMetazoa" id="AFUN003637-RA">
    <property type="protein sequence ID" value="AFUN003637-PA"/>
    <property type="gene ID" value="AFUN003637"/>
</dbReference>
<feature type="domain" description="FMR1-interacting protein 1 conserved" evidence="2">
    <location>
        <begin position="190"/>
        <end position="226"/>
    </location>
</feature>
<accession>A0A182RBS2</accession>
<feature type="region of interest" description="Disordered" evidence="1">
    <location>
        <begin position="25"/>
        <end position="117"/>
    </location>
</feature>
<sequence>MAEEKFLLPPPKFKEEVQKGLDNFSRHLNPHFSTPHGMLLTRDKQPPPMYGPRGSTVPPRFLANSRKRPAGWTSTDRGNNQQMQPGGFQNNYRPRFKHASAGGKNQSTRPPNNGFDKEVKPELLVLDWKLWCEGCDVNCRSEVEYQQHISNHAPCSVPGCKFVGHPMIMKRHDRQAHQNDAKAKDSVGPSSEEIEQWKEERRKRYPTKQNVILRQHAQEARFNRGERIEENKDRFPNRHLDTKCESRENGPWREMASKGRNNKRPKRRKRSAAPVAVTIAEENTGRIPFKGTSTLRDYKDPSASALAMLGDYGSGSENESDVEEEIVDTVNTSNLINDSVVQPENVLSEGEIIDDEEANNTDKNLRSDLLVQPAIDTQDNPVSTSVTTVPKQQAADVPDVTTPQTPEKSFLAGSSSKANATKQHNSKQGHKCKGKKMPQPNRPLLDYSKLRRSNQNTMLEKLLDSDIRHERNVLLQCVRHVLANKFFGIGEPNEANPAAVSDDAKE</sequence>
<dbReference type="GO" id="GO:0005634">
    <property type="term" value="C:nucleus"/>
    <property type="evidence" value="ECO:0007669"/>
    <property type="project" value="TreeGrafter"/>
</dbReference>
<feature type="compositionally biased region" description="Polar residues" evidence="1">
    <location>
        <begin position="72"/>
        <end position="92"/>
    </location>
</feature>
<dbReference type="VEuPathDB" id="VectorBase:AFUN2_006713"/>
<feature type="compositionally biased region" description="Polar residues" evidence="1">
    <location>
        <begin position="401"/>
        <end position="423"/>
    </location>
</feature>
<dbReference type="VEuPathDB" id="VectorBase:AFUN003637"/>
<dbReference type="InterPro" id="IPR019496">
    <property type="entry name" value="NUFIP1_cons_dom"/>
</dbReference>
<dbReference type="STRING" id="62324.A0A182RBS2"/>
<dbReference type="PANTHER" id="PTHR13309">
    <property type="entry name" value="NUCLEAR FRAGILE X MENTAL RETARDATION PROTEIN INTERACTING PROTEIN 1"/>
    <property type="match status" value="1"/>
</dbReference>
<dbReference type="Pfam" id="PF10453">
    <property type="entry name" value="NUFIP1"/>
    <property type="match status" value="1"/>
</dbReference>
<name>A0A182RBS2_ANOFN</name>
<feature type="region of interest" description="Disordered" evidence="1">
    <location>
        <begin position="173"/>
        <end position="202"/>
    </location>
</feature>
<feature type="region of interest" description="Disordered" evidence="1">
    <location>
        <begin position="240"/>
        <end position="273"/>
    </location>
</feature>
<dbReference type="GO" id="GO:0003723">
    <property type="term" value="F:RNA binding"/>
    <property type="evidence" value="ECO:0007669"/>
    <property type="project" value="InterPro"/>
</dbReference>
<feature type="compositionally biased region" description="Basic and acidic residues" evidence="1">
    <location>
        <begin position="240"/>
        <end position="257"/>
    </location>
</feature>
<feature type="compositionally biased region" description="Basic and acidic residues" evidence="1">
    <location>
        <begin position="175"/>
        <end position="185"/>
    </location>
</feature>
<dbReference type="GO" id="GO:0000492">
    <property type="term" value="P:box C/D snoRNP assembly"/>
    <property type="evidence" value="ECO:0007669"/>
    <property type="project" value="TreeGrafter"/>
</dbReference>
<dbReference type="PANTHER" id="PTHR13309:SF0">
    <property type="entry name" value="FMR1-INTERACTING PROTEIN NUFIP1"/>
    <property type="match status" value="1"/>
</dbReference>
<proteinExistence type="predicted"/>
<evidence type="ECO:0000259" key="2">
    <source>
        <dbReference type="Pfam" id="PF10453"/>
    </source>
</evidence>
<feature type="compositionally biased region" description="Basic residues" evidence="1">
    <location>
        <begin position="260"/>
        <end position="271"/>
    </location>
</feature>
<dbReference type="InterPro" id="IPR039136">
    <property type="entry name" value="NUFIP1-like"/>
</dbReference>
<feature type="compositionally biased region" description="Basic residues" evidence="1">
    <location>
        <begin position="424"/>
        <end position="436"/>
    </location>
</feature>
<organism evidence="3">
    <name type="scientific">Anopheles funestus</name>
    <name type="common">African malaria mosquito</name>
    <dbReference type="NCBI Taxonomy" id="62324"/>
    <lineage>
        <taxon>Eukaryota</taxon>
        <taxon>Metazoa</taxon>
        <taxon>Ecdysozoa</taxon>
        <taxon>Arthropoda</taxon>
        <taxon>Hexapoda</taxon>
        <taxon>Insecta</taxon>
        <taxon>Pterygota</taxon>
        <taxon>Neoptera</taxon>
        <taxon>Endopterygota</taxon>
        <taxon>Diptera</taxon>
        <taxon>Nematocera</taxon>
        <taxon>Culicoidea</taxon>
        <taxon>Culicidae</taxon>
        <taxon>Anophelinae</taxon>
        <taxon>Anopheles</taxon>
    </lineage>
</organism>
<evidence type="ECO:0000313" key="3">
    <source>
        <dbReference type="EnsemblMetazoa" id="AFUN003637-PA"/>
    </source>
</evidence>
<protein>
    <recommendedName>
        <fullName evidence="2">FMR1-interacting protein 1 conserved domain-containing protein</fullName>
    </recommendedName>
</protein>
<dbReference type="AlphaFoldDB" id="A0A182RBS2"/>
<feature type="compositionally biased region" description="Polar residues" evidence="1">
    <location>
        <begin position="378"/>
        <end position="391"/>
    </location>
</feature>
<evidence type="ECO:0000256" key="1">
    <source>
        <dbReference type="SAM" id="MobiDB-lite"/>
    </source>
</evidence>